<dbReference type="SUPFAM" id="SSF100950">
    <property type="entry name" value="NagB/RpiA/CoA transferase-like"/>
    <property type="match status" value="1"/>
</dbReference>
<dbReference type="SUPFAM" id="SSF46785">
    <property type="entry name" value="Winged helix' DNA-binding domain"/>
    <property type="match status" value="1"/>
</dbReference>
<evidence type="ECO:0000256" key="2">
    <source>
        <dbReference type="ARBA" id="ARBA00022491"/>
    </source>
</evidence>
<evidence type="ECO:0000256" key="4">
    <source>
        <dbReference type="ARBA" id="ARBA00023163"/>
    </source>
</evidence>
<dbReference type="SMART" id="SM00420">
    <property type="entry name" value="HTH_DEOR"/>
    <property type="match status" value="1"/>
</dbReference>
<protein>
    <recommendedName>
        <fullName evidence="1">Lactose phosphotransferase system repressor</fullName>
    </recommendedName>
</protein>
<evidence type="ECO:0000256" key="3">
    <source>
        <dbReference type="ARBA" id="ARBA00023015"/>
    </source>
</evidence>
<dbReference type="Pfam" id="PF00455">
    <property type="entry name" value="DeoRC"/>
    <property type="match status" value="1"/>
</dbReference>
<dbReference type="SMART" id="SM01134">
    <property type="entry name" value="DeoRC"/>
    <property type="match status" value="1"/>
</dbReference>
<evidence type="ECO:0000256" key="5">
    <source>
        <dbReference type="ARBA" id="ARBA00024937"/>
    </source>
</evidence>
<accession>A0ABQ6HLX8</accession>
<dbReference type="PANTHER" id="PTHR30363">
    <property type="entry name" value="HTH-TYPE TRANSCRIPTIONAL REGULATOR SRLR-RELATED"/>
    <property type="match status" value="1"/>
</dbReference>
<keyword evidence="8" id="KW-1185">Reference proteome</keyword>
<evidence type="ECO:0000256" key="1">
    <source>
        <dbReference type="ARBA" id="ARBA00021390"/>
    </source>
</evidence>
<organism evidence="7 8">
    <name type="scientific">Arsenicicoccus piscis</name>
    <dbReference type="NCBI Taxonomy" id="673954"/>
    <lineage>
        <taxon>Bacteria</taxon>
        <taxon>Bacillati</taxon>
        <taxon>Actinomycetota</taxon>
        <taxon>Actinomycetes</taxon>
        <taxon>Micrococcales</taxon>
        <taxon>Intrasporangiaceae</taxon>
        <taxon>Arsenicicoccus</taxon>
    </lineage>
</organism>
<keyword evidence="2" id="KW-0678">Repressor</keyword>
<dbReference type="Pfam" id="PF08220">
    <property type="entry name" value="HTH_DeoR"/>
    <property type="match status" value="1"/>
</dbReference>
<comment type="function">
    <text evidence="5">Repressor of the lactose catabolism operon. Galactose-6-phosphate is the inducer.</text>
</comment>
<comment type="caution">
    <text evidence="7">The sequence shown here is derived from an EMBL/GenBank/DDBJ whole genome shotgun (WGS) entry which is preliminary data.</text>
</comment>
<feature type="domain" description="HTH deoR-type" evidence="6">
    <location>
        <begin position="3"/>
        <end position="58"/>
    </location>
</feature>
<reference evidence="8" key="1">
    <citation type="journal article" date="2019" name="Int. J. Syst. Evol. Microbiol.">
        <title>The Global Catalogue of Microorganisms (GCM) 10K type strain sequencing project: providing services to taxonomists for standard genome sequencing and annotation.</title>
        <authorList>
            <consortium name="The Broad Institute Genomics Platform"/>
            <consortium name="The Broad Institute Genome Sequencing Center for Infectious Disease"/>
            <person name="Wu L."/>
            <person name="Ma J."/>
        </authorList>
    </citation>
    <scope>NUCLEOTIDE SEQUENCE [LARGE SCALE GENOMIC DNA]</scope>
    <source>
        <strain evidence="8">NBRC 105830</strain>
    </source>
</reference>
<evidence type="ECO:0000313" key="8">
    <source>
        <dbReference type="Proteomes" id="UP001157109"/>
    </source>
</evidence>
<name>A0ABQ6HLX8_9MICO</name>
<dbReference type="InterPro" id="IPR001034">
    <property type="entry name" value="DeoR_HTH"/>
</dbReference>
<dbReference type="InterPro" id="IPR050313">
    <property type="entry name" value="Carb_Metab_HTH_regulators"/>
</dbReference>
<sequence>MYQHERHQLIVERARTEGRLEVSALAEELDVTPETIRRDLTILERHGHLRRVHGGAIPIERLGFEPTTAARAERHTAEKARIGARAAELIPADAAILLDAGTTTAALVEHLPRGGELTVVTNSVTVAATISDRDDINLYLLGGRLRARTLASVGSWAVDALQDVHVDVAFVGTNGLDVHAGLTTPDQSEANTKRAMVAAARRVVVVADHSKVGQTHFARFARLSQIDTVVTDSGLDAETAHEIASHGPEVVTA</sequence>
<dbReference type="InterPro" id="IPR036390">
    <property type="entry name" value="WH_DNA-bd_sf"/>
</dbReference>
<dbReference type="PROSITE" id="PS51000">
    <property type="entry name" value="HTH_DEOR_2"/>
    <property type="match status" value="1"/>
</dbReference>
<dbReference type="PANTHER" id="PTHR30363:SF4">
    <property type="entry name" value="GLYCEROL-3-PHOSPHATE REGULON REPRESSOR"/>
    <property type="match status" value="1"/>
</dbReference>
<keyword evidence="3" id="KW-0805">Transcription regulation</keyword>
<proteinExistence type="predicted"/>
<keyword evidence="4" id="KW-0804">Transcription</keyword>
<evidence type="ECO:0000259" key="6">
    <source>
        <dbReference type="PROSITE" id="PS51000"/>
    </source>
</evidence>
<dbReference type="RefSeq" id="WP_241444711.1">
    <property type="nucleotide sequence ID" value="NZ_BSUJ01000001.1"/>
</dbReference>
<gene>
    <name evidence="7" type="primary">fruR_2</name>
    <name evidence="7" type="ORF">GCM10025862_15040</name>
</gene>
<dbReference type="Gene3D" id="3.40.50.1360">
    <property type="match status" value="1"/>
</dbReference>
<dbReference type="EMBL" id="BSUJ01000001">
    <property type="protein sequence ID" value="GMA19483.1"/>
    <property type="molecule type" value="Genomic_DNA"/>
</dbReference>
<evidence type="ECO:0000313" key="7">
    <source>
        <dbReference type="EMBL" id="GMA19483.1"/>
    </source>
</evidence>
<dbReference type="Proteomes" id="UP001157109">
    <property type="component" value="Unassembled WGS sequence"/>
</dbReference>
<dbReference type="PRINTS" id="PR00037">
    <property type="entry name" value="HTHLACR"/>
</dbReference>
<dbReference type="InterPro" id="IPR037171">
    <property type="entry name" value="NagB/RpiA_transferase-like"/>
</dbReference>
<dbReference type="InterPro" id="IPR014036">
    <property type="entry name" value="DeoR-like_C"/>
</dbReference>